<dbReference type="InterPro" id="IPR014044">
    <property type="entry name" value="CAP_dom"/>
</dbReference>
<name>A0ABV3Q0X6_9BACL</name>
<dbReference type="Proteomes" id="UP001556040">
    <property type="component" value="Unassembled WGS sequence"/>
</dbReference>
<dbReference type="InterPro" id="IPR035940">
    <property type="entry name" value="CAP_sf"/>
</dbReference>
<protein>
    <submittedName>
        <fullName evidence="3">CAP domain-containing protein</fullName>
    </submittedName>
</protein>
<dbReference type="Pfam" id="PF14504">
    <property type="entry name" value="CAP_assoc_N"/>
    <property type="match status" value="1"/>
</dbReference>
<gene>
    <name evidence="3" type="ORF">AB1471_04180</name>
</gene>
<dbReference type="Pfam" id="PF00188">
    <property type="entry name" value="CAP"/>
    <property type="match status" value="1"/>
</dbReference>
<accession>A0ABV3Q0X6</accession>
<dbReference type="SUPFAM" id="SSF55797">
    <property type="entry name" value="PR-1-like"/>
    <property type="match status" value="1"/>
</dbReference>
<proteinExistence type="predicted"/>
<keyword evidence="4" id="KW-1185">Reference proteome</keyword>
<sequence length="347" mass="39433">MDTISDKVLSVGDSPTIMNALDHFQDTLTTMIIDINDAIQQAPDLESDQQTNSVAKPNLKTPTEQLFSVYNVQLGESKEQVEQEVGAPKRQSTNEFGTKWFTYHEDYQNFVMISYNEENRVNGLFTNQDLLSSSIGITLESSKETVHAELGDPLTTIRKGLIRYQLESEGEYDLFKLEDSYVTVFYDKHANSTVTAIQIIHEDLEANRSDFYSDPSTALNEGFEYQLFDLTNAARVNHGLNVLTWDELVKETARKHSLDMAENLFFDHENLEGQSPFDRMEQDGIHYTVAGENLAYGQFSSIFAHEGLMNSLGHRENILNDSYAFLGVGVAFNEDSQPYFTENFFNR</sequence>
<dbReference type="Gene3D" id="3.40.33.10">
    <property type="entry name" value="CAP"/>
    <property type="match status" value="1"/>
</dbReference>
<evidence type="ECO:0000313" key="4">
    <source>
        <dbReference type="Proteomes" id="UP001556040"/>
    </source>
</evidence>
<reference evidence="3 4" key="1">
    <citation type="journal article" date="1979" name="Int. J. Syst. Evol. Microbiol.">
        <title>Bacillus globisporus subsp. marinus subsp. nov.</title>
        <authorList>
            <person name="Liu H."/>
        </authorList>
    </citation>
    <scope>NUCLEOTIDE SEQUENCE [LARGE SCALE GENOMIC DNA]</scope>
    <source>
        <strain evidence="3 4">DSM 1297</strain>
    </source>
</reference>
<evidence type="ECO:0000313" key="3">
    <source>
        <dbReference type="EMBL" id="MEW9500999.1"/>
    </source>
</evidence>
<organism evidence="3 4">
    <name type="scientific">Jeotgalibacillus marinus</name>
    <dbReference type="NCBI Taxonomy" id="86667"/>
    <lineage>
        <taxon>Bacteria</taxon>
        <taxon>Bacillati</taxon>
        <taxon>Bacillota</taxon>
        <taxon>Bacilli</taxon>
        <taxon>Bacillales</taxon>
        <taxon>Caryophanaceae</taxon>
        <taxon>Jeotgalibacillus</taxon>
    </lineage>
</organism>
<comment type="caution">
    <text evidence="3">The sequence shown here is derived from an EMBL/GenBank/DDBJ whole genome shotgun (WGS) entry which is preliminary data.</text>
</comment>
<evidence type="ECO:0000259" key="2">
    <source>
        <dbReference type="Pfam" id="PF14504"/>
    </source>
</evidence>
<dbReference type="EMBL" id="JBFMIA010000002">
    <property type="protein sequence ID" value="MEW9500999.1"/>
    <property type="molecule type" value="Genomic_DNA"/>
</dbReference>
<dbReference type="InterPro" id="IPR029410">
    <property type="entry name" value="CAP_assoc"/>
</dbReference>
<dbReference type="PANTHER" id="PTHR31157">
    <property type="entry name" value="SCP DOMAIN-CONTAINING PROTEIN"/>
    <property type="match status" value="1"/>
</dbReference>
<dbReference type="RefSeq" id="WP_367778341.1">
    <property type="nucleotide sequence ID" value="NZ_JBFMIA010000002.1"/>
</dbReference>
<feature type="domain" description="CAP-associated" evidence="2">
    <location>
        <begin position="74"/>
        <end position="208"/>
    </location>
</feature>
<dbReference type="CDD" id="cd05379">
    <property type="entry name" value="CAP_bacterial"/>
    <property type="match status" value="1"/>
</dbReference>
<feature type="domain" description="SCP" evidence="1">
    <location>
        <begin position="228"/>
        <end position="344"/>
    </location>
</feature>
<evidence type="ECO:0000259" key="1">
    <source>
        <dbReference type="Pfam" id="PF00188"/>
    </source>
</evidence>
<dbReference type="PANTHER" id="PTHR31157:SF1">
    <property type="entry name" value="SCP DOMAIN-CONTAINING PROTEIN"/>
    <property type="match status" value="1"/>
</dbReference>